<dbReference type="Pfam" id="PF13489">
    <property type="entry name" value="Methyltransf_23"/>
    <property type="match status" value="1"/>
</dbReference>
<dbReference type="SUPFAM" id="SSF53335">
    <property type="entry name" value="S-adenosyl-L-methionine-dependent methyltransferases"/>
    <property type="match status" value="1"/>
</dbReference>
<evidence type="ECO:0000313" key="2">
    <source>
        <dbReference type="Proteomes" id="UP000300142"/>
    </source>
</evidence>
<accession>A0A480A1S3</accession>
<protein>
    <recommendedName>
        <fullName evidence="3">Methyltransferase</fullName>
    </recommendedName>
</protein>
<organism evidence="1 2">
    <name type="scientific">Sphaerospermopsis reniformis</name>
    <dbReference type="NCBI Taxonomy" id="531300"/>
    <lineage>
        <taxon>Bacteria</taxon>
        <taxon>Bacillati</taxon>
        <taxon>Cyanobacteriota</taxon>
        <taxon>Cyanophyceae</taxon>
        <taxon>Nostocales</taxon>
        <taxon>Aphanizomenonaceae</taxon>
        <taxon>Sphaerospermopsis</taxon>
    </lineage>
</organism>
<dbReference type="AlphaFoldDB" id="A0A480A1S3"/>
<dbReference type="EMBL" id="BJCE01000142">
    <property type="protein sequence ID" value="GCL38442.1"/>
    <property type="molecule type" value="Genomic_DNA"/>
</dbReference>
<dbReference type="InterPro" id="IPR029063">
    <property type="entry name" value="SAM-dependent_MTases_sf"/>
</dbReference>
<name>A0A480A1S3_9CYAN</name>
<dbReference type="Proteomes" id="UP000300142">
    <property type="component" value="Unassembled WGS sequence"/>
</dbReference>
<proteinExistence type="predicted"/>
<gene>
    <name evidence="1" type="ORF">SR1949_35570</name>
</gene>
<dbReference type="Gene3D" id="3.40.50.150">
    <property type="entry name" value="Vaccinia Virus protein VP39"/>
    <property type="match status" value="1"/>
</dbReference>
<keyword evidence="2" id="KW-1185">Reference proteome</keyword>
<reference evidence="2" key="1">
    <citation type="submission" date="2019-02" db="EMBL/GenBank/DDBJ databases">
        <title>Draft genome sequence of Sphaerospermopsis reniformis NIES-1949.</title>
        <authorList>
            <person name="Yamaguchi H."/>
            <person name="Suzuki S."/>
            <person name="Kawachi M."/>
        </authorList>
    </citation>
    <scope>NUCLEOTIDE SEQUENCE [LARGE SCALE GENOMIC DNA]</scope>
    <source>
        <strain evidence="2">NIES-1949</strain>
    </source>
</reference>
<dbReference type="CDD" id="cd02440">
    <property type="entry name" value="AdoMet_MTases"/>
    <property type="match status" value="1"/>
</dbReference>
<dbReference type="RefSeq" id="WP_137668326.1">
    <property type="nucleotide sequence ID" value="NZ_BJCE01000142.1"/>
</dbReference>
<evidence type="ECO:0000313" key="1">
    <source>
        <dbReference type="EMBL" id="GCL38442.1"/>
    </source>
</evidence>
<evidence type="ECO:0008006" key="3">
    <source>
        <dbReference type="Google" id="ProtNLM"/>
    </source>
</evidence>
<sequence length="247" mass="28809">MITPPIPSFLNSFWEDAFSLKQHLQEFLSLDEQTLESKLAAGQKEMAELGHKDFDWEKATAFYQDQVKNEYLFELGAWHLNSHDYIGNTLLLIAKYAQGRVLDFGGGIGTHAIGAALSPNVKEVFYFDINPINCEFVEYRAKQLGLDKKIILCQEMPSSEMFDTIVCFDVLEHLPDPIQQLLTFHQSLDDAGKIIMNWYFFKGFNQEYPFHHDEPELLDRFFQTLQTKFVEVFHPYLITARCYRKWS</sequence>
<comment type="caution">
    <text evidence="1">The sequence shown here is derived from an EMBL/GenBank/DDBJ whole genome shotgun (WGS) entry which is preliminary data.</text>
</comment>